<feature type="domain" description="Amidase" evidence="1">
    <location>
        <begin position="32"/>
        <end position="475"/>
    </location>
</feature>
<dbReference type="PANTHER" id="PTHR42678">
    <property type="entry name" value="AMIDASE"/>
    <property type="match status" value="1"/>
</dbReference>
<keyword evidence="3" id="KW-1185">Reference proteome</keyword>
<dbReference type="InterPro" id="IPR023631">
    <property type="entry name" value="Amidase_dom"/>
</dbReference>
<accession>A0AAW1HMG3</accession>
<dbReference type="EMBL" id="JBDFQZ010000011">
    <property type="protein sequence ID" value="KAK9677574.1"/>
    <property type="molecule type" value="Genomic_DNA"/>
</dbReference>
<protein>
    <recommendedName>
        <fullName evidence="1">Amidase domain-containing protein</fullName>
    </recommendedName>
</protein>
<evidence type="ECO:0000259" key="1">
    <source>
        <dbReference type="Pfam" id="PF01425"/>
    </source>
</evidence>
<organism evidence="2 3">
    <name type="scientific">Saponaria officinalis</name>
    <name type="common">Common soapwort</name>
    <name type="synonym">Lychnis saponaria</name>
    <dbReference type="NCBI Taxonomy" id="3572"/>
    <lineage>
        <taxon>Eukaryota</taxon>
        <taxon>Viridiplantae</taxon>
        <taxon>Streptophyta</taxon>
        <taxon>Embryophyta</taxon>
        <taxon>Tracheophyta</taxon>
        <taxon>Spermatophyta</taxon>
        <taxon>Magnoliopsida</taxon>
        <taxon>eudicotyledons</taxon>
        <taxon>Gunneridae</taxon>
        <taxon>Pentapetalae</taxon>
        <taxon>Caryophyllales</taxon>
        <taxon>Caryophyllaceae</taxon>
        <taxon>Caryophylleae</taxon>
        <taxon>Saponaria</taxon>
    </lineage>
</organism>
<dbReference type="InterPro" id="IPR036928">
    <property type="entry name" value="AS_sf"/>
</dbReference>
<dbReference type="Gene3D" id="3.90.1300.10">
    <property type="entry name" value="Amidase signature (AS) domain"/>
    <property type="match status" value="1"/>
</dbReference>
<reference evidence="2" key="1">
    <citation type="submission" date="2024-03" db="EMBL/GenBank/DDBJ databases">
        <title>WGS assembly of Saponaria officinalis var. Norfolk2.</title>
        <authorList>
            <person name="Jenkins J."/>
            <person name="Shu S."/>
            <person name="Grimwood J."/>
            <person name="Barry K."/>
            <person name="Goodstein D."/>
            <person name="Schmutz J."/>
            <person name="Leebens-Mack J."/>
            <person name="Osbourn A."/>
        </authorList>
    </citation>
    <scope>NUCLEOTIDE SEQUENCE [LARGE SCALE GENOMIC DNA]</scope>
    <source>
        <strain evidence="2">JIC</strain>
    </source>
</reference>
<dbReference type="SUPFAM" id="SSF75304">
    <property type="entry name" value="Amidase signature (AS) enzymes"/>
    <property type="match status" value="1"/>
</dbReference>
<dbReference type="PANTHER" id="PTHR42678:SF25">
    <property type="entry name" value="AMIDASE C869.01"/>
    <property type="match status" value="1"/>
</dbReference>
<evidence type="ECO:0000313" key="3">
    <source>
        <dbReference type="Proteomes" id="UP001443914"/>
    </source>
</evidence>
<gene>
    <name evidence="2" type="ORF">RND81_11G152800</name>
</gene>
<sequence>MESNGQDFIFEEATITTVHQSYTQNKLTSTQLVNYYLNQIKTLNPTLRAVVEVNPHALDIAKQADNERRNAAESGAKLGAFHGIPVLLKDTIGTNDEMGTTAGSHALVGSKVARDATVVEKLRTAGAILLGKASLSEWYKIRSIDHLPNAWCARVGQGVNPYVKSADPCGSSSGSAISVAANLVTVSLGTDTHSSIICPSDHNSVVGLRPTVGLVSRAGVIPITSRQDTVGPICRTVSDCVYVLDVIAGPDIRDEEATSRASRFIPCGGYAQFLNKDGLKGKRIGVVRHPFVSSLHGSFVAKTFERHLEILREKGAVLVENIEISNISEILNPHESGEITVMLSDFKHSINDYLKQLESSPVRSLADIIAFNENNAELEKTDEYGQDGFIKAEGMQGNEEEIKEIVKHLDELCKEGFEKMMEENELDAMVTPGTKAIPVMAIGGYPGITVPAGYDEHGIPFGMLFSGLKGSEPKLIEMAYGFEQATMARKPPPV</sequence>
<dbReference type="Proteomes" id="UP001443914">
    <property type="component" value="Unassembled WGS sequence"/>
</dbReference>
<comment type="caution">
    <text evidence="2">The sequence shown here is derived from an EMBL/GenBank/DDBJ whole genome shotgun (WGS) entry which is preliminary data.</text>
</comment>
<evidence type="ECO:0000313" key="2">
    <source>
        <dbReference type="EMBL" id="KAK9677574.1"/>
    </source>
</evidence>
<dbReference type="AlphaFoldDB" id="A0AAW1HMG3"/>
<name>A0AAW1HMG3_SAPOF</name>
<dbReference type="Pfam" id="PF01425">
    <property type="entry name" value="Amidase"/>
    <property type="match status" value="1"/>
</dbReference>
<proteinExistence type="predicted"/>